<dbReference type="RefSeq" id="WP_031389265.1">
    <property type="nucleotide sequence ID" value="NZ_JPNB01000001.1"/>
</dbReference>
<dbReference type="PANTHER" id="PTHR43790:SF9">
    <property type="entry name" value="GALACTOFURANOSE TRANSPORTER ATP-BINDING PROTEIN YTFR"/>
    <property type="match status" value="1"/>
</dbReference>
<dbReference type="GO" id="GO:0016887">
    <property type="term" value="F:ATP hydrolysis activity"/>
    <property type="evidence" value="ECO:0007669"/>
    <property type="project" value="InterPro"/>
</dbReference>
<evidence type="ECO:0000313" key="7">
    <source>
        <dbReference type="Proteomes" id="UP000295718"/>
    </source>
</evidence>
<dbReference type="InterPro" id="IPR050107">
    <property type="entry name" value="ABC_carbohydrate_import_ATPase"/>
</dbReference>
<keyword evidence="3" id="KW-0547">Nucleotide-binding</keyword>
<feature type="domain" description="ABC transporter" evidence="5">
    <location>
        <begin position="5"/>
        <end position="241"/>
    </location>
</feature>
<dbReference type="Pfam" id="PF00005">
    <property type="entry name" value="ABC_tran"/>
    <property type="match status" value="1"/>
</dbReference>
<evidence type="ECO:0000256" key="3">
    <source>
        <dbReference type="ARBA" id="ARBA00022741"/>
    </source>
</evidence>
<dbReference type="PROSITE" id="PS50893">
    <property type="entry name" value="ABC_TRANSPORTER_2"/>
    <property type="match status" value="1"/>
</dbReference>
<dbReference type="GO" id="GO:0005524">
    <property type="term" value="F:ATP binding"/>
    <property type="evidence" value="ECO:0007669"/>
    <property type="project" value="UniProtKB-KW"/>
</dbReference>
<keyword evidence="4" id="KW-0067">ATP-binding</keyword>
<proteinExistence type="predicted"/>
<dbReference type="InterPro" id="IPR027417">
    <property type="entry name" value="P-loop_NTPase"/>
</dbReference>
<dbReference type="AlphaFoldDB" id="A0A4R1QT71"/>
<dbReference type="PANTHER" id="PTHR43790">
    <property type="entry name" value="CARBOHYDRATE TRANSPORT ATP-BINDING PROTEIN MG119-RELATED"/>
    <property type="match status" value="1"/>
</dbReference>
<accession>A0A4R1QT71</accession>
<gene>
    <name evidence="6" type="ORF">EDD76_11289</name>
</gene>
<evidence type="ECO:0000256" key="2">
    <source>
        <dbReference type="ARBA" id="ARBA00022737"/>
    </source>
</evidence>
<dbReference type="SUPFAM" id="SSF52540">
    <property type="entry name" value="P-loop containing nucleoside triphosphate hydrolases"/>
    <property type="match status" value="2"/>
</dbReference>
<dbReference type="InterPro" id="IPR003439">
    <property type="entry name" value="ABC_transporter-like_ATP-bd"/>
</dbReference>
<keyword evidence="2" id="KW-0677">Repeat</keyword>
<dbReference type="Proteomes" id="UP000295718">
    <property type="component" value="Unassembled WGS sequence"/>
</dbReference>
<name>A0A4R1QT71_9FIRM</name>
<evidence type="ECO:0000313" key="6">
    <source>
        <dbReference type="EMBL" id="TCL56261.1"/>
    </source>
</evidence>
<dbReference type="EMBL" id="SLUO01000012">
    <property type="protein sequence ID" value="TCL56261.1"/>
    <property type="molecule type" value="Genomic_DNA"/>
</dbReference>
<sequence>MRELLRIAYGTQDTDKSYRLRDYNMEVYAGEILYIQGLAGSGIKGLLELLQGGRRLTGGQMYIDEELVTDYAKETKEKYGIYTITSDEDLVTDMTVAENLEVVRYHPLSMKLYRKRRTDEAVANFLREEKIGISPDTVLNRLDSDTLPKLSMLKAKMHGARLIVLDLMEDNYGGRNAEEIRRMIQKLREEGTSFLLLSERYSMFAEMADRIQLIHQGRDLMEWHRIDDGVRNYLKSAKIHGYAPNEKGGYDFIGFFDYEWKTEISIWDYLERFQRENPLLFDEIIDGCLPEKGKGTRDKTVVIPRESSEQLVGKLSISDNIILTIPDRIGKGHLGCISLKLKKSITDVFYRKIGIPDSFDQVKQLSRVQRKILSVYRYEIARPKVILFENPYWGMDVEEIMQFRSYVEDLSEKGIRVIFFSKALDELEYDCGRIFLRKEGGYWEELTREG</sequence>
<keyword evidence="7" id="KW-1185">Reference proteome</keyword>
<dbReference type="OrthoDB" id="2045559at2"/>
<reference evidence="6 7" key="1">
    <citation type="submission" date="2019-03" db="EMBL/GenBank/DDBJ databases">
        <title>Genomic Encyclopedia of Type Strains, Phase IV (KMG-IV): sequencing the most valuable type-strain genomes for metagenomic binning, comparative biology and taxonomic classification.</title>
        <authorList>
            <person name="Goeker M."/>
        </authorList>
    </citation>
    <scope>NUCLEOTIDE SEQUENCE [LARGE SCALE GENOMIC DNA]</scope>
    <source>
        <strain evidence="6 7">DSM 100556</strain>
    </source>
</reference>
<dbReference type="STRING" id="1469948.GCA_000732725_00500"/>
<evidence type="ECO:0000256" key="1">
    <source>
        <dbReference type="ARBA" id="ARBA00022448"/>
    </source>
</evidence>
<evidence type="ECO:0000259" key="5">
    <source>
        <dbReference type="PROSITE" id="PS50893"/>
    </source>
</evidence>
<dbReference type="CDD" id="cd00267">
    <property type="entry name" value="ABC_ATPase"/>
    <property type="match status" value="1"/>
</dbReference>
<comment type="caution">
    <text evidence="6">The sequence shown here is derived from an EMBL/GenBank/DDBJ whole genome shotgun (WGS) entry which is preliminary data.</text>
</comment>
<keyword evidence="1" id="KW-0813">Transport</keyword>
<evidence type="ECO:0000256" key="4">
    <source>
        <dbReference type="ARBA" id="ARBA00022840"/>
    </source>
</evidence>
<protein>
    <submittedName>
        <fullName evidence="6">ABC transporter family protein</fullName>
    </submittedName>
</protein>
<organism evidence="6 7">
    <name type="scientific">Kineothrix alysoides</name>
    <dbReference type="NCBI Taxonomy" id="1469948"/>
    <lineage>
        <taxon>Bacteria</taxon>
        <taxon>Bacillati</taxon>
        <taxon>Bacillota</taxon>
        <taxon>Clostridia</taxon>
        <taxon>Lachnospirales</taxon>
        <taxon>Lachnospiraceae</taxon>
        <taxon>Kineothrix</taxon>
    </lineage>
</organism>
<dbReference type="Gene3D" id="3.40.50.300">
    <property type="entry name" value="P-loop containing nucleotide triphosphate hydrolases"/>
    <property type="match status" value="2"/>
</dbReference>